<organism evidence="1 2">
    <name type="scientific">Kribbella alba</name>
    <dbReference type="NCBI Taxonomy" id="190197"/>
    <lineage>
        <taxon>Bacteria</taxon>
        <taxon>Bacillati</taxon>
        <taxon>Actinomycetota</taxon>
        <taxon>Actinomycetes</taxon>
        <taxon>Propionibacteriales</taxon>
        <taxon>Kribbellaceae</taxon>
        <taxon>Kribbella</taxon>
    </lineage>
</organism>
<dbReference type="Proteomes" id="UP001501319">
    <property type="component" value="Unassembled WGS sequence"/>
</dbReference>
<evidence type="ECO:0000313" key="2">
    <source>
        <dbReference type="Proteomes" id="UP001501319"/>
    </source>
</evidence>
<sequence>MLHENVLMADIDVDQWRNAQNLLLRSAKASRRLVVIHDNGMVVKFRHTAGTEVSGRVDVVADPHVLARELYDANQHLVDFVVVMERTAVDRYFATVQDGWTIDADLDAYVRETYATLDAFADGIVTHPGPARSRLGLQWKLGATYDEIHAAVSAYVIPGSTAILGVEADGKLWTSLLLDFDHDLRITSITTADPSIVDIRGTIPRLAENLAAWAEGTGKTVSLALVLRQETARNVLAAAGPEKLTILFTALAAGNASASRGNLRQPVPTRLDL</sequence>
<accession>A0ABP4RF37</accession>
<protein>
    <submittedName>
        <fullName evidence="1">Uncharacterized protein</fullName>
    </submittedName>
</protein>
<gene>
    <name evidence="1" type="ORF">GCM10009744_41880</name>
</gene>
<dbReference type="EMBL" id="BAAANE010000007">
    <property type="protein sequence ID" value="GAA1646433.1"/>
    <property type="molecule type" value="Genomic_DNA"/>
</dbReference>
<evidence type="ECO:0000313" key="1">
    <source>
        <dbReference type="EMBL" id="GAA1646433.1"/>
    </source>
</evidence>
<reference evidence="2" key="1">
    <citation type="journal article" date="2019" name="Int. J. Syst. Evol. Microbiol.">
        <title>The Global Catalogue of Microorganisms (GCM) 10K type strain sequencing project: providing services to taxonomists for standard genome sequencing and annotation.</title>
        <authorList>
            <consortium name="The Broad Institute Genomics Platform"/>
            <consortium name="The Broad Institute Genome Sequencing Center for Infectious Disease"/>
            <person name="Wu L."/>
            <person name="Ma J."/>
        </authorList>
    </citation>
    <scope>NUCLEOTIDE SEQUENCE [LARGE SCALE GENOMIC DNA]</scope>
    <source>
        <strain evidence="2">JCM 14306</strain>
    </source>
</reference>
<dbReference type="RefSeq" id="WP_344113484.1">
    <property type="nucleotide sequence ID" value="NZ_BAAANE010000007.1"/>
</dbReference>
<proteinExistence type="predicted"/>
<comment type="caution">
    <text evidence="1">The sequence shown here is derived from an EMBL/GenBank/DDBJ whole genome shotgun (WGS) entry which is preliminary data.</text>
</comment>
<name>A0ABP4RF37_9ACTN</name>
<keyword evidence="2" id="KW-1185">Reference proteome</keyword>